<sequence>MTPLRALIGIESTTPLIRAALNDLACDLSPVRNSQADRERVREKLQNAKSTEIDNLNKKRRDHVKYSVGDFVLLHRASKEQLRLWPNEWNVAAEMSELLDMLDVD</sequence>
<dbReference type="EMBL" id="JABDTM020007992">
    <property type="protein sequence ID" value="KAH0821402.1"/>
    <property type="molecule type" value="Genomic_DNA"/>
</dbReference>
<keyword evidence="2" id="KW-1185">Reference proteome</keyword>
<evidence type="ECO:0000313" key="1">
    <source>
        <dbReference type="EMBL" id="KAH0821402.1"/>
    </source>
</evidence>
<protein>
    <submittedName>
        <fullName evidence="1">Uncharacterized protein</fullName>
    </submittedName>
</protein>
<proteinExistence type="predicted"/>
<dbReference type="AlphaFoldDB" id="A0A8J6HVK5"/>
<reference evidence="1" key="1">
    <citation type="journal article" date="2020" name="J Insects Food Feed">
        <title>The yellow mealworm (Tenebrio molitor) genome: a resource for the emerging insects as food and feed industry.</title>
        <authorList>
            <person name="Eriksson T."/>
            <person name="Andere A."/>
            <person name="Kelstrup H."/>
            <person name="Emery V."/>
            <person name="Picard C."/>
        </authorList>
    </citation>
    <scope>NUCLEOTIDE SEQUENCE</scope>
    <source>
        <strain evidence="1">Stoneville</strain>
        <tissue evidence="1">Whole head</tissue>
    </source>
</reference>
<dbReference type="Proteomes" id="UP000719412">
    <property type="component" value="Unassembled WGS sequence"/>
</dbReference>
<accession>A0A8J6HVK5</accession>
<name>A0A8J6HVK5_TENMO</name>
<comment type="caution">
    <text evidence="1">The sequence shown here is derived from an EMBL/GenBank/DDBJ whole genome shotgun (WGS) entry which is preliminary data.</text>
</comment>
<organism evidence="1 2">
    <name type="scientific">Tenebrio molitor</name>
    <name type="common">Yellow mealworm beetle</name>
    <dbReference type="NCBI Taxonomy" id="7067"/>
    <lineage>
        <taxon>Eukaryota</taxon>
        <taxon>Metazoa</taxon>
        <taxon>Ecdysozoa</taxon>
        <taxon>Arthropoda</taxon>
        <taxon>Hexapoda</taxon>
        <taxon>Insecta</taxon>
        <taxon>Pterygota</taxon>
        <taxon>Neoptera</taxon>
        <taxon>Endopterygota</taxon>
        <taxon>Coleoptera</taxon>
        <taxon>Polyphaga</taxon>
        <taxon>Cucujiformia</taxon>
        <taxon>Tenebrionidae</taxon>
        <taxon>Tenebrio</taxon>
    </lineage>
</organism>
<reference evidence="1" key="2">
    <citation type="submission" date="2021-08" db="EMBL/GenBank/DDBJ databases">
        <authorList>
            <person name="Eriksson T."/>
        </authorList>
    </citation>
    <scope>NUCLEOTIDE SEQUENCE</scope>
    <source>
        <strain evidence="1">Stoneville</strain>
        <tissue evidence="1">Whole head</tissue>
    </source>
</reference>
<gene>
    <name evidence="1" type="ORF">GEV33_001389</name>
</gene>
<evidence type="ECO:0000313" key="2">
    <source>
        <dbReference type="Proteomes" id="UP000719412"/>
    </source>
</evidence>